<gene>
    <name evidence="2" type="ORF">E5J99_07955</name>
</gene>
<feature type="compositionally biased region" description="Polar residues" evidence="1">
    <location>
        <begin position="147"/>
        <end position="158"/>
    </location>
</feature>
<feature type="compositionally biased region" description="Polar residues" evidence="1">
    <location>
        <begin position="88"/>
        <end position="103"/>
    </location>
</feature>
<evidence type="ECO:0000313" key="3">
    <source>
        <dbReference type="Proteomes" id="UP000297739"/>
    </source>
</evidence>
<evidence type="ECO:0000313" key="2">
    <source>
        <dbReference type="EMBL" id="TGE17194.1"/>
    </source>
</evidence>
<feature type="compositionally biased region" description="Low complexity" evidence="1">
    <location>
        <begin position="231"/>
        <end position="241"/>
    </location>
</feature>
<protein>
    <submittedName>
        <fullName evidence="2">Uncharacterized protein</fullName>
    </submittedName>
</protein>
<dbReference type="Proteomes" id="UP000297739">
    <property type="component" value="Unassembled WGS sequence"/>
</dbReference>
<feature type="compositionally biased region" description="Polar residues" evidence="1">
    <location>
        <begin position="35"/>
        <end position="80"/>
    </location>
</feature>
<feature type="region of interest" description="Disordered" evidence="1">
    <location>
        <begin position="146"/>
        <end position="251"/>
    </location>
</feature>
<feature type="compositionally biased region" description="Low complexity" evidence="1">
    <location>
        <begin position="207"/>
        <end position="220"/>
    </location>
</feature>
<evidence type="ECO:0000256" key="1">
    <source>
        <dbReference type="SAM" id="MobiDB-lite"/>
    </source>
</evidence>
<dbReference type="OrthoDB" id="883270at2"/>
<organism evidence="2 3">
    <name type="scientific">Hymenobacter elongatus</name>
    <dbReference type="NCBI Taxonomy" id="877208"/>
    <lineage>
        <taxon>Bacteria</taxon>
        <taxon>Pseudomonadati</taxon>
        <taxon>Bacteroidota</taxon>
        <taxon>Cytophagia</taxon>
        <taxon>Cytophagales</taxon>
        <taxon>Hymenobacteraceae</taxon>
        <taxon>Hymenobacter</taxon>
    </lineage>
</organism>
<sequence>MENKQNQPASGANATGTSKSSNASNQSSTNPSAQGSSASQNTSAPAPSAKNPQDSQAKTPEPATNRTSASMTPGQDSQASQRREESSNKQQSGQSWMNISSWLDGSKEIPQSVKDFGTKALDQVNKLSTTQKVVGGALLLGGIGWLSTRSGANSSKASQRGGYRSASDLDSDYRVGKTYGAGKKDYLTNYGSAGRSSDASRTDKPDYSGSSSSSDYRSSSAGKDTSAGYRSSSANTSASSSLGDDDYSGNL</sequence>
<dbReference type="AlphaFoldDB" id="A0A4Z0PML9"/>
<proteinExistence type="predicted"/>
<dbReference type="RefSeq" id="WP_135497186.1">
    <property type="nucleotide sequence ID" value="NZ_SRLD01000012.1"/>
</dbReference>
<feature type="region of interest" description="Disordered" evidence="1">
    <location>
        <begin position="1"/>
        <end position="103"/>
    </location>
</feature>
<comment type="caution">
    <text evidence="2">The sequence shown here is derived from an EMBL/GenBank/DDBJ whole genome shotgun (WGS) entry which is preliminary data.</text>
</comment>
<feature type="compositionally biased region" description="Polar residues" evidence="1">
    <location>
        <begin position="1"/>
        <end position="16"/>
    </location>
</feature>
<feature type="compositionally biased region" description="Low complexity" evidence="1">
    <location>
        <begin position="17"/>
        <end position="34"/>
    </location>
</feature>
<accession>A0A4Z0PML9</accession>
<dbReference type="EMBL" id="SRLD01000012">
    <property type="protein sequence ID" value="TGE17194.1"/>
    <property type="molecule type" value="Genomic_DNA"/>
</dbReference>
<reference evidence="2 3" key="1">
    <citation type="submission" date="2019-04" db="EMBL/GenBank/DDBJ databases">
        <authorList>
            <person name="Feng G."/>
            <person name="Zhang J."/>
            <person name="Zhu H."/>
        </authorList>
    </citation>
    <scope>NUCLEOTIDE SEQUENCE [LARGE SCALE GENOMIC DNA]</scope>
    <source>
        <strain evidence="2 3">JCM 17223</strain>
    </source>
</reference>
<name>A0A4Z0PML9_9BACT</name>
<keyword evidence="3" id="KW-1185">Reference proteome</keyword>